<keyword evidence="7 13" id="KW-0328">Glycosyltransferase</keyword>
<dbReference type="EC" id="2.4.2.8" evidence="5 13"/>
<keyword evidence="6 13" id="KW-0963">Cytoplasm</keyword>
<comment type="subcellular location">
    <subcellularLocation>
        <location evidence="2 13">Cytoplasm</location>
    </subcellularLocation>
</comment>
<keyword evidence="10 13" id="KW-0660">Purine salvage</keyword>
<comment type="similarity">
    <text evidence="4 13">Belongs to the purine/pyrimidine phosphoribosyltransferase family.</text>
</comment>
<evidence type="ECO:0000259" key="14">
    <source>
        <dbReference type="Pfam" id="PF00156"/>
    </source>
</evidence>
<dbReference type="CDD" id="cd06223">
    <property type="entry name" value="PRTases_typeI"/>
    <property type="match status" value="1"/>
</dbReference>
<evidence type="ECO:0000256" key="12">
    <source>
        <dbReference type="ARBA" id="ARBA00022842"/>
    </source>
</evidence>
<accession>A0A2T9YSC4</accession>
<dbReference type="FunFam" id="3.40.50.2020:FF:000053">
    <property type="entry name" value="Hypoxanthine phosphoribosyltransferase"/>
    <property type="match status" value="1"/>
</dbReference>
<name>A0A2T9YSC4_9FUNG</name>
<gene>
    <name evidence="15" type="ORF">BB561_001962</name>
</gene>
<sequence>MASEKGDWIFVKENEKNYNIEHFVIPEHYEGDVSNVLIPHGLILDRIEKLARQILSQYTDRLVVCCVLKGGHQFFADLVGFLKKYTTKEGKHLPIALDFIRVKSYENDTSSGSVHISMSEKELKALKGRDVLIVEDIIDTGRTMVALLDHLKKYELKSIKVASLFVKRTHLSNGFTPEYVGFSVPDVFIVGYCLDYNDYFRDLDHVCSISPAGQKKYFSVD</sequence>
<dbReference type="Proteomes" id="UP000245383">
    <property type="component" value="Unassembled WGS sequence"/>
</dbReference>
<dbReference type="AlphaFoldDB" id="A0A2T9YSC4"/>
<feature type="domain" description="Phosphoribosyltransferase" evidence="14">
    <location>
        <begin position="41"/>
        <end position="196"/>
    </location>
</feature>
<evidence type="ECO:0000256" key="8">
    <source>
        <dbReference type="ARBA" id="ARBA00022679"/>
    </source>
</evidence>
<organism evidence="15 16">
    <name type="scientific">Smittium simulii</name>
    <dbReference type="NCBI Taxonomy" id="133385"/>
    <lineage>
        <taxon>Eukaryota</taxon>
        <taxon>Fungi</taxon>
        <taxon>Fungi incertae sedis</taxon>
        <taxon>Zoopagomycota</taxon>
        <taxon>Kickxellomycotina</taxon>
        <taxon>Harpellomycetes</taxon>
        <taxon>Harpellales</taxon>
        <taxon>Legeriomycetaceae</taxon>
        <taxon>Smittium</taxon>
    </lineage>
</organism>
<evidence type="ECO:0000256" key="6">
    <source>
        <dbReference type="ARBA" id="ARBA00022490"/>
    </source>
</evidence>
<dbReference type="GO" id="GO:0032263">
    <property type="term" value="P:GMP salvage"/>
    <property type="evidence" value="ECO:0007669"/>
    <property type="project" value="TreeGrafter"/>
</dbReference>
<dbReference type="GO" id="GO:0000166">
    <property type="term" value="F:nucleotide binding"/>
    <property type="evidence" value="ECO:0007669"/>
    <property type="project" value="UniProtKB-KW"/>
</dbReference>
<dbReference type="Gene3D" id="3.40.50.2020">
    <property type="match status" value="1"/>
</dbReference>
<dbReference type="EMBL" id="MBFR01000061">
    <property type="protein sequence ID" value="PVU95229.1"/>
    <property type="molecule type" value="Genomic_DNA"/>
</dbReference>
<dbReference type="PANTHER" id="PTHR43340:SF1">
    <property type="entry name" value="HYPOXANTHINE PHOSPHORIBOSYLTRANSFERASE"/>
    <property type="match status" value="1"/>
</dbReference>
<evidence type="ECO:0000256" key="1">
    <source>
        <dbReference type="ARBA" id="ARBA00001946"/>
    </source>
</evidence>
<evidence type="ECO:0000256" key="2">
    <source>
        <dbReference type="ARBA" id="ARBA00004496"/>
    </source>
</evidence>
<comment type="caution">
    <text evidence="15">The sequence shown here is derived from an EMBL/GenBank/DDBJ whole genome shotgun (WGS) entry which is preliminary data.</text>
</comment>
<dbReference type="GO" id="GO:0005829">
    <property type="term" value="C:cytosol"/>
    <property type="evidence" value="ECO:0007669"/>
    <property type="project" value="TreeGrafter"/>
</dbReference>
<dbReference type="InterPro" id="IPR029057">
    <property type="entry name" value="PRTase-like"/>
</dbReference>
<dbReference type="GO" id="GO:0004422">
    <property type="term" value="F:hypoxanthine phosphoribosyltransferase activity"/>
    <property type="evidence" value="ECO:0007669"/>
    <property type="project" value="InterPro"/>
</dbReference>
<dbReference type="GO" id="GO:0006178">
    <property type="term" value="P:guanine salvage"/>
    <property type="evidence" value="ECO:0007669"/>
    <property type="project" value="TreeGrafter"/>
</dbReference>
<dbReference type="InterPro" id="IPR005904">
    <property type="entry name" value="Hxn_phspho_trans"/>
</dbReference>
<dbReference type="GO" id="GO:0000287">
    <property type="term" value="F:magnesium ion binding"/>
    <property type="evidence" value="ECO:0007669"/>
    <property type="project" value="TreeGrafter"/>
</dbReference>
<dbReference type="GO" id="GO:0032264">
    <property type="term" value="P:IMP salvage"/>
    <property type="evidence" value="ECO:0007669"/>
    <property type="project" value="UniProtKB-UniPathway"/>
</dbReference>
<evidence type="ECO:0000256" key="10">
    <source>
        <dbReference type="ARBA" id="ARBA00022726"/>
    </source>
</evidence>
<keyword evidence="16" id="KW-1185">Reference proteome</keyword>
<protein>
    <recommendedName>
        <fullName evidence="5 13">Hypoxanthine phosphoribosyltransferase</fullName>
        <ecNumber evidence="5 13">2.4.2.8</ecNumber>
    </recommendedName>
</protein>
<evidence type="ECO:0000256" key="4">
    <source>
        <dbReference type="ARBA" id="ARBA00008391"/>
    </source>
</evidence>
<evidence type="ECO:0000256" key="13">
    <source>
        <dbReference type="RuleBase" id="RU364099"/>
    </source>
</evidence>
<evidence type="ECO:0000256" key="7">
    <source>
        <dbReference type="ARBA" id="ARBA00022676"/>
    </source>
</evidence>
<evidence type="ECO:0000313" key="16">
    <source>
        <dbReference type="Proteomes" id="UP000245383"/>
    </source>
</evidence>
<comment type="catalytic activity">
    <reaction evidence="13">
        <text>IMP + diphosphate = hypoxanthine + 5-phospho-alpha-D-ribose 1-diphosphate</text>
        <dbReference type="Rhea" id="RHEA:17973"/>
        <dbReference type="ChEBI" id="CHEBI:17368"/>
        <dbReference type="ChEBI" id="CHEBI:33019"/>
        <dbReference type="ChEBI" id="CHEBI:58017"/>
        <dbReference type="ChEBI" id="CHEBI:58053"/>
        <dbReference type="EC" id="2.4.2.8"/>
    </reaction>
</comment>
<dbReference type="NCBIfam" id="TIGR01203">
    <property type="entry name" value="HGPRTase"/>
    <property type="match status" value="1"/>
</dbReference>
<evidence type="ECO:0000256" key="11">
    <source>
        <dbReference type="ARBA" id="ARBA00022741"/>
    </source>
</evidence>
<evidence type="ECO:0000313" key="15">
    <source>
        <dbReference type="EMBL" id="PVU95229.1"/>
    </source>
</evidence>
<dbReference type="Pfam" id="PF00156">
    <property type="entry name" value="Pribosyltran"/>
    <property type="match status" value="1"/>
</dbReference>
<dbReference type="UniPathway" id="UPA00591">
    <property type="reaction ID" value="UER00648"/>
</dbReference>
<dbReference type="InterPro" id="IPR000836">
    <property type="entry name" value="PRTase_dom"/>
</dbReference>
<keyword evidence="12 13" id="KW-0460">Magnesium</keyword>
<keyword evidence="8 13" id="KW-0808">Transferase</keyword>
<dbReference type="SUPFAM" id="SSF53271">
    <property type="entry name" value="PRTase-like"/>
    <property type="match status" value="1"/>
</dbReference>
<comment type="pathway">
    <text evidence="3 13">Purine metabolism; IMP biosynthesis via salvage pathway; IMP from hypoxanthine: step 1/1.</text>
</comment>
<evidence type="ECO:0000256" key="9">
    <source>
        <dbReference type="ARBA" id="ARBA00022723"/>
    </source>
</evidence>
<reference evidence="15 16" key="1">
    <citation type="journal article" date="2018" name="MBio">
        <title>Comparative Genomics Reveals the Core Gene Toolbox for the Fungus-Insect Symbiosis.</title>
        <authorList>
            <person name="Wang Y."/>
            <person name="Stata M."/>
            <person name="Wang W."/>
            <person name="Stajich J.E."/>
            <person name="White M.M."/>
            <person name="Moncalvo J.M."/>
        </authorList>
    </citation>
    <scope>NUCLEOTIDE SEQUENCE [LARGE SCALE GENOMIC DNA]</scope>
    <source>
        <strain evidence="15 16">SWE-8-4</strain>
    </source>
</reference>
<dbReference type="GO" id="GO:0046100">
    <property type="term" value="P:hypoxanthine metabolic process"/>
    <property type="evidence" value="ECO:0007669"/>
    <property type="project" value="TreeGrafter"/>
</dbReference>
<dbReference type="OrthoDB" id="9449045at2759"/>
<comment type="cofactor">
    <cofactor evidence="1 13">
        <name>Mg(2+)</name>
        <dbReference type="ChEBI" id="CHEBI:18420"/>
    </cofactor>
</comment>
<dbReference type="PANTHER" id="PTHR43340">
    <property type="entry name" value="HYPOXANTHINE-GUANINE PHOSPHORIBOSYLTRANSFERASE"/>
    <property type="match status" value="1"/>
</dbReference>
<keyword evidence="11 13" id="KW-0547">Nucleotide-binding</keyword>
<dbReference type="GO" id="GO:0006166">
    <property type="term" value="P:purine ribonucleoside salvage"/>
    <property type="evidence" value="ECO:0007669"/>
    <property type="project" value="UniProtKB-KW"/>
</dbReference>
<evidence type="ECO:0000256" key="5">
    <source>
        <dbReference type="ARBA" id="ARBA00011895"/>
    </source>
</evidence>
<proteinExistence type="inferred from homology"/>
<dbReference type="InterPro" id="IPR050408">
    <property type="entry name" value="HGPRT"/>
</dbReference>
<evidence type="ECO:0000256" key="3">
    <source>
        <dbReference type="ARBA" id="ARBA00004669"/>
    </source>
</evidence>
<dbReference type="STRING" id="133385.A0A2T9YSC4"/>
<keyword evidence="9 13" id="KW-0479">Metal-binding</keyword>